<reference evidence="5" key="1">
    <citation type="submission" date="2016-10" db="EMBL/GenBank/DDBJ databases">
        <authorList>
            <person name="Varghese N."/>
            <person name="Submissions S."/>
        </authorList>
    </citation>
    <scope>NUCLEOTIDE SEQUENCE [LARGE SCALE GENOMIC DNA]</scope>
    <source>
        <strain evidence="5">IBRC-M 10761</strain>
    </source>
</reference>
<name>A0A1H6TMW7_9BACT</name>
<dbReference type="OrthoDB" id="9768262at2"/>
<dbReference type="Pfam" id="PF19295">
    <property type="entry name" value="SufBD_N"/>
    <property type="match status" value="1"/>
</dbReference>
<gene>
    <name evidence="4" type="ORF">SAMN05192553_101367</name>
</gene>
<evidence type="ECO:0000313" key="4">
    <source>
        <dbReference type="EMBL" id="SEI80646.1"/>
    </source>
</evidence>
<accession>A0A1H6TMW7</accession>
<dbReference type="PANTHER" id="PTHR43575">
    <property type="entry name" value="PROTEIN ABCI7, CHLOROPLASTIC"/>
    <property type="match status" value="1"/>
</dbReference>
<dbReference type="RefSeq" id="WP_092168661.1">
    <property type="nucleotide sequence ID" value="NZ_FNZH01000001.1"/>
</dbReference>
<dbReference type="Pfam" id="PF01458">
    <property type="entry name" value="SUFBD_core"/>
    <property type="match status" value="1"/>
</dbReference>
<organism evidence="4 5">
    <name type="scientific">Cyclobacterium xiamenense</name>
    <dbReference type="NCBI Taxonomy" id="1297121"/>
    <lineage>
        <taxon>Bacteria</taxon>
        <taxon>Pseudomonadati</taxon>
        <taxon>Bacteroidota</taxon>
        <taxon>Cytophagia</taxon>
        <taxon>Cytophagales</taxon>
        <taxon>Cyclobacteriaceae</taxon>
        <taxon>Cyclobacterium</taxon>
    </lineage>
</organism>
<dbReference type="InterPro" id="IPR000825">
    <property type="entry name" value="SUF_FeS_clus_asmbl_SufBD_core"/>
</dbReference>
<dbReference type="EMBL" id="FNZH01000001">
    <property type="protein sequence ID" value="SEI80646.1"/>
    <property type="molecule type" value="Genomic_DNA"/>
</dbReference>
<proteinExistence type="inferred from homology"/>
<dbReference type="SUPFAM" id="SSF101960">
    <property type="entry name" value="Stabilizer of iron transporter SufD"/>
    <property type="match status" value="1"/>
</dbReference>
<protein>
    <submittedName>
        <fullName evidence="4">Iron-regulated ABC transporter permease protein SufD</fullName>
    </submittedName>
</protein>
<dbReference type="PANTHER" id="PTHR43575:SF1">
    <property type="entry name" value="PROTEIN ABCI7, CHLOROPLASTIC"/>
    <property type="match status" value="1"/>
</dbReference>
<evidence type="ECO:0000259" key="2">
    <source>
        <dbReference type="Pfam" id="PF01458"/>
    </source>
</evidence>
<dbReference type="NCBIfam" id="TIGR01981">
    <property type="entry name" value="sufD"/>
    <property type="match status" value="1"/>
</dbReference>
<dbReference type="InterPro" id="IPR037284">
    <property type="entry name" value="SUF_FeS_clus_asmbl_SufBD_sf"/>
</dbReference>
<feature type="domain" description="SUF system FeS cluster assembly SufBD core" evidence="2">
    <location>
        <begin position="177"/>
        <end position="407"/>
    </location>
</feature>
<sequence length="436" mass="48369">MTVSTKKDHKLTEAFLLESERLPSSLLFAELKRQARQVLSEAGLPTIKNEEYKYTGISKRLTDQLPNLGPSAPFADIEQEMKAQEALVRAVGGYTLVCANGRFQPNLSTVDQQQFVVSSMASLDSDSAAQIGQIEKNEADSFTALNSIFFEDGVYIRVPAGKIIDRPILLINFVKATEKGSCVHPRTYIQVGKNAEVTFIEQTVWLGEATVFVNAVSEWTVGQNAHVRHYTLQNGRKNDLAVTNTRSSIYQDANFTSIVLSLEGGMIRNNLSLDLRASNCEGNMYGLYLLNGKTHVDNHTNVDHMQAHAESNELYKGILTDHSRGVFNGKIFVRQDAQKTNAFQQNNNILLSEDATVNTKPQLEIWADDVKCSHGCTTGQLDEEALFYLRARGIAKDAAKALLLHAFAGEVLDQIKEDGFKEYCETLVHARLGGNY</sequence>
<dbReference type="AlphaFoldDB" id="A0A1H6TMW7"/>
<dbReference type="InterPro" id="IPR055346">
    <property type="entry name" value="Fe-S_cluster_assembly_SufBD"/>
</dbReference>
<dbReference type="InterPro" id="IPR045595">
    <property type="entry name" value="SufBD_N"/>
</dbReference>
<dbReference type="GO" id="GO:0016226">
    <property type="term" value="P:iron-sulfur cluster assembly"/>
    <property type="evidence" value="ECO:0007669"/>
    <property type="project" value="InterPro"/>
</dbReference>
<dbReference type="Proteomes" id="UP000199403">
    <property type="component" value="Unassembled WGS sequence"/>
</dbReference>
<evidence type="ECO:0000256" key="1">
    <source>
        <dbReference type="ARBA" id="ARBA00043967"/>
    </source>
</evidence>
<keyword evidence="5" id="KW-1185">Reference proteome</keyword>
<comment type="similarity">
    <text evidence="1">Belongs to the iron-sulfur cluster assembly SufBD family.</text>
</comment>
<evidence type="ECO:0000259" key="3">
    <source>
        <dbReference type="Pfam" id="PF19295"/>
    </source>
</evidence>
<dbReference type="InterPro" id="IPR011542">
    <property type="entry name" value="SUF_FeS_clus_asmbl_SufD"/>
</dbReference>
<feature type="domain" description="SUF system FeS cluster assembly SufBD N-terminal" evidence="3">
    <location>
        <begin position="25"/>
        <end position="168"/>
    </location>
</feature>
<dbReference type="STRING" id="1416801.SAMN05192553_101367"/>
<evidence type="ECO:0000313" key="5">
    <source>
        <dbReference type="Proteomes" id="UP000199403"/>
    </source>
</evidence>